<sequence>MEKYLMNMATGSIDTGENWVRDWRSMSEEEWGSDEFDPFGLLVEVRKNDNGEWEEAE</sequence>
<dbReference type="EMBL" id="BK032872">
    <property type="protein sequence ID" value="DAF65038.1"/>
    <property type="molecule type" value="Genomic_DNA"/>
</dbReference>
<reference evidence="1" key="1">
    <citation type="journal article" date="2021" name="Proc. Natl. Acad. Sci. U.S.A.">
        <title>A Catalog of Tens of Thousands of Viruses from Human Metagenomes Reveals Hidden Associations with Chronic Diseases.</title>
        <authorList>
            <person name="Tisza M.J."/>
            <person name="Buck C.B."/>
        </authorList>
    </citation>
    <scope>NUCLEOTIDE SEQUENCE</scope>
    <source>
        <strain evidence="1">Ct2iq11</strain>
    </source>
</reference>
<protein>
    <submittedName>
        <fullName evidence="1">Uncharacterized protein</fullName>
    </submittedName>
</protein>
<accession>A0A8S5TPG7</accession>
<evidence type="ECO:0000313" key="1">
    <source>
        <dbReference type="EMBL" id="DAF65038.1"/>
    </source>
</evidence>
<proteinExistence type="predicted"/>
<organism evidence="1">
    <name type="scientific">Podoviridae sp. ct2iq11</name>
    <dbReference type="NCBI Taxonomy" id="2827720"/>
    <lineage>
        <taxon>Viruses</taxon>
        <taxon>Duplodnaviria</taxon>
        <taxon>Heunggongvirae</taxon>
        <taxon>Uroviricota</taxon>
        <taxon>Caudoviricetes</taxon>
    </lineage>
</organism>
<name>A0A8S5TPG7_9CAUD</name>